<keyword evidence="2" id="KW-0456">Lyase</keyword>
<comment type="caution">
    <text evidence="2">The sequence shown here is derived from an EMBL/GenBank/DDBJ whole genome shotgun (WGS) entry which is preliminary data.</text>
</comment>
<dbReference type="EMBL" id="JXNZ01000232">
    <property type="protein sequence ID" value="KIQ57453.1"/>
    <property type="molecule type" value="Genomic_DNA"/>
</dbReference>
<reference evidence="2 3" key="1">
    <citation type="submission" date="2015-01" db="EMBL/GenBank/DDBJ databases">
        <title>Draft Genome Sequence of the Biocontrol and Plant Growth-Promoting Rhizobacteria (PGPR) Pseudomonas fluorescens UM270.</title>
        <authorList>
            <person name="Hernandez-Salmeron J.E."/>
            <person name="Santoyo G."/>
            <person name="Moreno-Hagelsieb G."/>
            <person name="Hernandez-Leon R."/>
        </authorList>
    </citation>
    <scope>NUCLEOTIDE SEQUENCE [LARGE SCALE GENOMIC DNA]</scope>
    <source>
        <strain evidence="2 3">UM270</strain>
    </source>
</reference>
<dbReference type="InterPro" id="IPR013320">
    <property type="entry name" value="ConA-like_dom_sf"/>
</dbReference>
<organism evidence="2 3">
    <name type="scientific">Pseudomonas fluorescens</name>
    <dbReference type="NCBI Taxonomy" id="294"/>
    <lineage>
        <taxon>Bacteria</taxon>
        <taxon>Pseudomonadati</taxon>
        <taxon>Pseudomonadota</taxon>
        <taxon>Gammaproteobacteria</taxon>
        <taxon>Pseudomonadales</taxon>
        <taxon>Pseudomonadaceae</taxon>
        <taxon>Pseudomonas</taxon>
    </lineage>
</organism>
<protein>
    <submittedName>
        <fullName evidence="2">Alginate lyase</fullName>
    </submittedName>
</protein>
<dbReference type="AlphaFoldDB" id="A0A0D0PFB3"/>
<dbReference type="InterPro" id="IPR014895">
    <property type="entry name" value="Alginate_lyase_2"/>
</dbReference>
<sequence>MIDLTVWNITLPVQTPALTVATKAMPTLQSPYFNRNGERIVFWAPVTGSHTGKSDFPRSELRETGKDGKLRNWRYNSGLNTLNGTLSVNQVPSEGRVVVAQIHAKDAPAPLLKLVYRYAKGTGNLDVEYRVKPKDVKSPVLFSVPNMALNKAFTYALQMDKQGTLTVLINSLGKQVKLDPSWYAYDFYFKAGVYTLDNVGYASEGGKVTYTRLDVGHK</sequence>
<evidence type="ECO:0000313" key="2">
    <source>
        <dbReference type="EMBL" id="KIQ57453.1"/>
    </source>
</evidence>
<dbReference type="Gene3D" id="2.60.120.200">
    <property type="match status" value="1"/>
</dbReference>
<name>A0A0D0PFB3_PSEFL</name>
<dbReference type="PATRIC" id="fig|294.124.peg.4287"/>
<dbReference type="RefSeq" id="WP_042731683.1">
    <property type="nucleotide sequence ID" value="NZ_JXNZ01000232.1"/>
</dbReference>
<dbReference type="Pfam" id="PF08787">
    <property type="entry name" value="Alginate_lyase2"/>
    <property type="match status" value="1"/>
</dbReference>
<accession>A0A0D0PFB3</accession>
<evidence type="ECO:0000313" key="3">
    <source>
        <dbReference type="Proteomes" id="UP000032101"/>
    </source>
</evidence>
<dbReference type="OrthoDB" id="6834508at2"/>
<dbReference type="Proteomes" id="UP000032101">
    <property type="component" value="Unassembled WGS sequence"/>
</dbReference>
<dbReference type="SUPFAM" id="SSF49899">
    <property type="entry name" value="Concanavalin A-like lectins/glucanases"/>
    <property type="match status" value="1"/>
</dbReference>
<evidence type="ECO:0000259" key="1">
    <source>
        <dbReference type="Pfam" id="PF08787"/>
    </source>
</evidence>
<gene>
    <name evidence="2" type="ORF">RL74_20820</name>
</gene>
<dbReference type="GO" id="GO:0016829">
    <property type="term" value="F:lyase activity"/>
    <property type="evidence" value="ECO:0007669"/>
    <property type="project" value="UniProtKB-KW"/>
</dbReference>
<proteinExistence type="predicted"/>
<feature type="domain" description="Alginate lyase 2" evidence="1">
    <location>
        <begin position="2"/>
        <end position="217"/>
    </location>
</feature>